<name>A0ABV3SLZ0_9HYPH</name>
<keyword evidence="3" id="KW-1185">Reference proteome</keyword>
<protein>
    <submittedName>
        <fullName evidence="2">Uncharacterized protein</fullName>
    </submittedName>
</protein>
<gene>
    <name evidence="2" type="ORF">ABGN05_14755</name>
</gene>
<feature type="compositionally biased region" description="Low complexity" evidence="1">
    <location>
        <begin position="8"/>
        <end position="24"/>
    </location>
</feature>
<evidence type="ECO:0000256" key="1">
    <source>
        <dbReference type="SAM" id="MobiDB-lite"/>
    </source>
</evidence>
<evidence type="ECO:0000313" key="2">
    <source>
        <dbReference type="EMBL" id="MEX0406921.1"/>
    </source>
</evidence>
<feature type="compositionally biased region" description="Low complexity" evidence="1">
    <location>
        <begin position="441"/>
        <end position="458"/>
    </location>
</feature>
<organism evidence="2 3">
    <name type="scientific">Aquibium pacificus</name>
    <dbReference type="NCBI Taxonomy" id="3153579"/>
    <lineage>
        <taxon>Bacteria</taxon>
        <taxon>Pseudomonadati</taxon>
        <taxon>Pseudomonadota</taxon>
        <taxon>Alphaproteobacteria</taxon>
        <taxon>Hyphomicrobiales</taxon>
        <taxon>Phyllobacteriaceae</taxon>
        <taxon>Aquibium</taxon>
    </lineage>
</organism>
<feature type="region of interest" description="Disordered" evidence="1">
    <location>
        <begin position="404"/>
        <end position="458"/>
    </location>
</feature>
<dbReference type="EMBL" id="JBDPGJ010000003">
    <property type="protein sequence ID" value="MEX0406921.1"/>
    <property type="molecule type" value="Genomic_DNA"/>
</dbReference>
<dbReference type="RefSeq" id="WP_367954801.1">
    <property type="nucleotide sequence ID" value="NZ_JBDPGJ010000003.1"/>
</dbReference>
<sequence>MAKKNEQNAVETTTDVEATENATTKSVTDVTGDAEATGDTKSSEFEAGTPAEAASEAGVASTTEASADLAVEAVAAAMGEVAPKKQSRKAKLKSSAVRDEIAAAPNYAAYGLSEEDASKVEALRLAYTELGRRSTEHVFECGAVMDAVHQIAPDQKTFGKLVKGAFGISRTGAENLARVHRNLREHRARLALLGIAASSLYVMATAGTDKVEEVLVAAEAGEKLSVKRVKAMLGQAQAKPGAVPDDGGMAGFRARIAERTAIEVGKVMDEAEALLTLTLVTLEPYRRGKRIVVKDAQRPFIAPARILRKRIERTTWLTVEDLNGPLEGATQEEPITSDDRWYALWRTLVQLGAFEGWPKAGEVGGWLADTVVPQLSWLLGDRSQRSHAVMEKMEAEAEAERVKAEQAAARAKADAKKAAEKAKRDKAKADSQALRADRAAAKAATTADDAAVDGNANT</sequence>
<reference evidence="2 3" key="1">
    <citation type="submission" date="2024-05" db="EMBL/GenBank/DDBJ databases">
        <authorList>
            <person name="Jiang F."/>
        </authorList>
    </citation>
    <scope>NUCLEOTIDE SEQUENCE [LARGE SCALE GENOMIC DNA]</scope>
    <source>
        <strain evidence="2 3">LZ166</strain>
    </source>
</reference>
<accession>A0ABV3SLZ0</accession>
<dbReference type="Proteomes" id="UP001556692">
    <property type="component" value="Unassembled WGS sequence"/>
</dbReference>
<feature type="compositionally biased region" description="Basic and acidic residues" evidence="1">
    <location>
        <begin position="411"/>
        <end position="440"/>
    </location>
</feature>
<proteinExistence type="predicted"/>
<comment type="caution">
    <text evidence="2">The sequence shown here is derived from an EMBL/GenBank/DDBJ whole genome shotgun (WGS) entry which is preliminary data.</text>
</comment>
<feature type="region of interest" description="Disordered" evidence="1">
    <location>
        <begin position="1"/>
        <end position="60"/>
    </location>
</feature>
<evidence type="ECO:0000313" key="3">
    <source>
        <dbReference type="Proteomes" id="UP001556692"/>
    </source>
</evidence>